<dbReference type="AlphaFoldDB" id="A0A9P0NJN2"/>
<feature type="region of interest" description="Disordered" evidence="1">
    <location>
        <begin position="76"/>
        <end position="98"/>
    </location>
</feature>
<protein>
    <submittedName>
        <fullName evidence="2">Uncharacterized protein</fullName>
    </submittedName>
</protein>
<organism evidence="2 3">
    <name type="scientific">Aphis gossypii</name>
    <name type="common">Cotton aphid</name>
    <dbReference type="NCBI Taxonomy" id="80765"/>
    <lineage>
        <taxon>Eukaryota</taxon>
        <taxon>Metazoa</taxon>
        <taxon>Ecdysozoa</taxon>
        <taxon>Arthropoda</taxon>
        <taxon>Hexapoda</taxon>
        <taxon>Insecta</taxon>
        <taxon>Pterygota</taxon>
        <taxon>Neoptera</taxon>
        <taxon>Paraneoptera</taxon>
        <taxon>Hemiptera</taxon>
        <taxon>Sternorrhyncha</taxon>
        <taxon>Aphidomorpha</taxon>
        <taxon>Aphidoidea</taxon>
        <taxon>Aphididae</taxon>
        <taxon>Aphidini</taxon>
        <taxon>Aphis</taxon>
        <taxon>Aphis</taxon>
    </lineage>
</organism>
<keyword evidence="3" id="KW-1185">Reference proteome</keyword>
<proteinExistence type="predicted"/>
<evidence type="ECO:0000256" key="1">
    <source>
        <dbReference type="SAM" id="MobiDB-lite"/>
    </source>
</evidence>
<evidence type="ECO:0000313" key="2">
    <source>
        <dbReference type="EMBL" id="CAH1722398.1"/>
    </source>
</evidence>
<dbReference type="Proteomes" id="UP001154329">
    <property type="component" value="Chromosome 2"/>
</dbReference>
<reference evidence="2" key="1">
    <citation type="submission" date="2022-02" db="EMBL/GenBank/DDBJ databases">
        <authorList>
            <person name="King R."/>
        </authorList>
    </citation>
    <scope>NUCLEOTIDE SEQUENCE</scope>
</reference>
<sequence length="269" mass="30239">MDLRWNKFLGSVNKIVYKISLILPILSFEVNLLYAHSALGVNFQGRELLLIYHFVLLIIDVEMAKTPAERAREYRARKKLLTPQKPPPQTRAQRNRKYTARQRALRNAVAIIGENEAMTNFSGSRELLTVNPNNPQSSISRDDNNILYNYLSQTNGQSGKAQFPVENAQEIKVVQADMHLANLSQCAVNPISTTTKITKKSCAQRCREYRQRLKMMAEANAIVVQRPVASPIMNVSGIQVDLAQVLQPETIVIECDLSAASVIRQGNYG</sequence>
<accession>A0A9P0NJN2</accession>
<dbReference type="EMBL" id="OU899035">
    <property type="protein sequence ID" value="CAH1722398.1"/>
    <property type="molecule type" value="Genomic_DNA"/>
</dbReference>
<reference evidence="2" key="2">
    <citation type="submission" date="2022-10" db="EMBL/GenBank/DDBJ databases">
        <authorList>
            <consortium name="ENA_rothamsted_submissions"/>
            <consortium name="culmorum"/>
            <person name="King R."/>
        </authorList>
    </citation>
    <scope>NUCLEOTIDE SEQUENCE</scope>
</reference>
<gene>
    <name evidence="2" type="ORF">APHIGO_LOCUS4763</name>
</gene>
<evidence type="ECO:0000313" key="3">
    <source>
        <dbReference type="Proteomes" id="UP001154329"/>
    </source>
</evidence>
<name>A0A9P0NJN2_APHGO</name>